<keyword evidence="3" id="KW-1185">Reference proteome</keyword>
<feature type="domain" description="Alpha/beta hydrolase" evidence="1">
    <location>
        <begin position="125"/>
        <end position="541"/>
    </location>
</feature>
<dbReference type="RefSeq" id="WP_326509410.1">
    <property type="nucleotide sequence ID" value="NZ_JAWIIV010000036.1"/>
</dbReference>
<keyword evidence="2" id="KW-0378">Hydrolase</keyword>
<dbReference type="InterPro" id="IPR045394">
    <property type="entry name" value="Abhydrolase_dom"/>
</dbReference>
<dbReference type="Pfam" id="PF20091">
    <property type="entry name" value="Abhydrolase_10"/>
    <property type="match status" value="1"/>
</dbReference>
<reference evidence="2 3" key="1">
    <citation type="submission" date="2023-10" db="EMBL/GenBank/DDBJ databases">
        <title>Noviherbaspirillum sp. CPCC 100848 genome assembly.</title>
        <authorList>
            <person name="Li X.Y."/>
            <person name="Fang X.M."/>
        </authorList>
    </citation>
    <scope>NUCLEOTIDE SEQUENCE [LARGE SCALE GENOMIC DNA]</scope>
    <source>
        <strain evidence="2 3">CPCC 100848</strain>
    </source>
</reference>
<gene>
    <name evidence="2" type="ORF">RY831_26675</name>
</gene>
<evidence type="ECO:0000259" key="1">
    <source>
        <dbReference type="Pfam" id="PF20091"/>
    </source>
</evidence>
<dbReference type="GO" id="GO:0016787">
    <property type="term" value="F:hydrolase activity"/>
    <property type="evidence" value="ECO:0007669"/>
    <property type="project" value="UniProtKB-KW"/>
</dbReference>
<proteinExistence type="predicted"/>
<evidence type="ECO:0000313" key="3">
    <source>
        <dbReference type="Proteomes" id="UP001352263"/>
    </source>
</evidence>
<dbReference type="EMBL" id="JAWIIV010000036">
    <property type="protein sequence ID" value="MEC4722750.1"/>
    <property type="molecule type" value="Genomic_DNA"/>
</dbReference>
<evidence type="ECO:0000313" key="2">
    <source>
        <dbReference type="EMBL" id="MEC4722750.1"/>
    </source>
</evidence>
<protein>
    <submittedName>
        <fullName evidence="2">Alpha/beta hydrolase domain-containing protein</fullName>
    </submittedName>
</protein>
<name>A0ABU6JGF6_9BURK</name>
<accession>A0ABU6JGF6</accession>
<dbReference type="Proteomes" id="UP001352263">
    <property type="component" value="Unassembled WGS sequence"/>
</dbReference>
<comment type="caution">
    <text evidence="2">The sequence shown here is derived from an EMBL/GenBank/DDBJ whole genome shotgun (WGS) entry which is preliminary data.</text>
</comment>
<organism evidence="2 3">
    <name type="scientific">Noviherbaspirillum album</name>
    <dbReference type="NCBI Taxonomy" id="3080276"/>
    <lineage>
        <taxon>Bacteria</taxon>
        <taxon>Pseudomonadati</taxon>
        <taxon>Pseudomonadota</taxon>
        <taxon>Betaproteobacteria</taxon>
        <taxon>Burkholderiales</taxon>
        <taxon>Oxalobacteraceae</taxon>
        <taxon>Noviherbaspirillum</taxon>
    </lineage>
</organism>
<sequence>MTEFHPQLNKRRLYPLLNLRHDEVTRGHMLHKLDVAYANTVNLIANPAPGLGSWFHTYKFGDKHMKFRLIVESRTIVSAAVVTALLGASLCSLPAQAQSSGQRSASINDVVSTPQVTGPIAVNSTPGAGTARDYPFFVTEPQFDLALAGYVEEEFFVQGTATRYQTPTMADAVATSSGHPYKTRIVVRRPVDAKKFNGVVLVEWANVTSGYGIDLHWQYSREYLTREGYVVVRVDAQRVGVHQERTGLKDWSPTRYGSLDVTAGGSITDDSLSYDIFSQVIKAIKVSDRDKILKGLVPSAVLAVGQSQSAGRLTLYYNSIQPKHHLVDGFLIQVLGGPFRTDVRAPMMRIISETELMLYGLGATRQPDSPTLREWEIAGAAHVDYWWVQYRQGLAVRDKMTPPSLGCDPEPGSHVPLRYVLNAGYHHLSRWVLNGIEPPRAEPITMTSVNPPMITRDVNGLAYGGIRQAEVEVPTATNRGDQIGMTPGCPNNYGMHVPFNDAKLSQLYRSNDAYVQAVTTTVRKNVREGFILKDDAEEIIRRAASSNVGTGRAVSIR</sequence>